<organism evidence="2">
    <name type="scientific">Siphoviridae sp. ctxvK3</name>
    <dbReference type="NCBI Taxonomy" id="2827975"/>
    <lineage>
        <taxon>Viruses</taxon>
        <taxon>Duplodnaviria</taxon>
        <taxon>Heunggongvirae</taxon>
        <taxon>Uroviricota</taxon>
        <taxon>Caudoviricetes</taxon>
    </lineage>
</organism>
<evidence type="ECO:0000256" key="1">
    <source>
        <dbReference type="SAM" id="Phobius"/>
    </source>
</evidence>
<reference evidence="2" key="1">
    <citation type="journal article" date="2021" name="Proc. Natl. Acad. Sci. U.S.A.">
        <title>A Catalog of Tens of Thousands of Viruses from Human Metagenomes Reveals Hidden Associations with Chronic Diseases.</title>
        <authorList>
            <person name="Tisza M.J."/>
            <person name="Buck C.B."/>
        </authorList>
    </citation>
    <scope>NUCLEOTIDE SEQUENCE</scope>
    <source>
        <strain evidence="2">CtxvK3</strain>
    </source>
</reference>
<proteinExistence type="predicted"/>
<keyword evidence="1" id="KW-0812">Transmembrane</keyword>
<accession>A0A8S5SG08</accession>
<feature type="transmembrane region" description="Helical" evidence="1">
    <location>
        <begin position="45"/>
        <end position="72"/>
    </location>
</feature>
<sequence>MEDIRMNSIQDEEMELSIYPFNPKRKYLSKEEKEIRREKRYQKRITNCVNVILITTIVILLISIACLGKSYAMLFL</sequence>
<name>A0A8S5SG08_9CAUD</name>
<keyword evidence="1" id="KW-0472">Membrane</keyword>
<protein>
    <submittedName>
        <fullName evidence="2">Uncharacterized protein</fullName>
    </submittedName>
</protein>
<evidence type="ECO:0000313" key="2">
    <source>
        <dbReference type="EMBL" id="DAF49961.1"/>
    </source>
</evidence>
<keyword evidence="1" id="KW-1133">Transmembrane helix</keyword>
<dbReference type="EMBL" id="BK032591">
    <property type="protein sequence ID" value="DAF49961.1"/>
    <property type="molecule type" value="Genomic_DNA"/>
</dbReference>